<keyword evidence="2" id="KW-0808">Transferase</keyword>
<evidence type="ECO:0000313" key="5">
    <source>
        <dbReference type="Proteomes" id="UP000243459"/>
    </source>
</evidence>
<dbReference type="Proteomes" id="UP000243459">
    <property type="component" value="Chromosome 4"/>
</dbReference>
<proteinExistence type="inferred from homology"/>
<evidence type="ECO:0000256" key="2">
    <source>
        <dbReference type="ARBA" id="ARBA00022679"/>
    </source>
</evidence>
<keyword evidence="3" id="KW-0012">Acyltransferase</keyword>
<evidence type="ECO:0000256" key="3">
    <source>
        <dbReference type="ARBA" id="ARBA00023315"/>
    </source>
</evidence>
<dbReference type="EMBL" id="CM007384">
    <property type="protein sequence ID" value="ONK72084.1"/>
    <property type="molecule type" value="Genomic_DNA"/>
</dbReference>
<dbReference type="InterPro" id="IPR050317">
    <property type="entry name" value="Plant_Fungal_Acyltransferase"/>
</dbReference>
<evidence type="ECO:0000313" key="4">
    <source>
        <dbReference type="EMBL" id="ONK72084.1"/>
    </source>
</evidence>
<dbReference type="PANTHER" id="PTHR31642">
    <property type="entry name" value="TRICHOTHECENE 3-O-ACETYLTRANSFERASE"/>
    <property type="match status" value="1"/>
</dbReference>
<keyword evidence="5" id="KW-1185">Reference proteome</keyword>
<dbReference type="Gene3D" id="3.30.559.10">
    <property type="entry name" value="Chloramphenicol acetyltransferase-like domain"/>
    <property type="match status" value="2"/>
</dbReference>
<gene>
    <name evidence="4" type="ORF">A4U43_C04F15520</name>
</gene>
<dbReference type="GO" id="GO:0016747">
    <property type="term" value="F:acyltransferase activity, transferring groups other than amino-acyl groups"/>
    <property type="evidence" value="ECO:0007669"/>
    <property type="project" value="TreeGrafter"/>
</dbReference>
<protein>
    <submittedName>
        <fullName evidence="4">Uncharacterized protein</fullName>
    </submittedName>
</protein>
<dbReference type="InterPro" id="IPR023213">
    <property type="entry name" value="CAT-like_dom_sf"/>
</dbReference>
<accession>A0A5P1F1Q3</accession>
<sequence>MGESTEEGYRVEIKNKERVAAVLPLQEHWLSLSNLDLLLPPLHFGVFLCYGQEVNSLVDFSSTLASLKSSLAKALVTYYPFAGEVVLKSSGEPELLCNNRGVEFVAAYADVDLLELNLYDPDESVEKKLVPSKPESILCVQATELRCGGLVVGCTFDHRVADAYSANMFLVLWSEISNRRSLSIEPCFRRSLLSPRRPGLPDPSIDRLYMPISSVKMKPADNETINRMYYITAADISKMQAEAKSSKMEAFSAYLWKLIAKAAVNKKKWCRIGVVVNGRARLKQLAPSMESYGPVASATC</sequence>
<dbReference type="PANTHER" id="PTHR31642:SF266">
    <property type="entry name" value="HXXXD-TYPE ACYL-TRANSFERASE FAMILY PROTEIN"/>
    <property type="match status" value="1"/>
</dbReference>
<evidence type="ECO:0000256" key="1">
    <source>
        <dbReference type="ARBA" id="ARBA00009861"/>
    </source>
</evidence>
<dbReference type="OrthoDB" id="1862401at2759"/>
<dbReference type="OMA" id="NETINRM"/>
<organism evidence="4 5">
    <name type="scientific">Asparagus officinalis</name>
    <name type="common">Garden asparagus</name>
    <dbReference type="NCBI Taxonomy" id="4686"/>
    <lineage>
        <taxon>Eukaryota</taxon>
        <taxon>Viridiplantae</taxon>
        <taxon>Streptophyta</taxon>
        <taxon>Embryophyta</taxon>
        <taxon>Tracheophyta</taxon>
        <taxon>Spermatophyta</taxon>
        <taxon>Magnoliopsida</taxon>
        <taxon>Liliopsida</taxon>
        <taxon>Asparagales</taxon>
        <taxon>Asparagaceae</taxon>
        <taxon>Asparagoideae</taxon>
        <taxon>Asparagus</taxon>
    </lineage>
</organism>
<dbReference type="Pfam" id="PF02458">
    <property type="entry name" value="Transferase"/>
    <property type="match status" value="1"/>
</dbReference>
<comment type="similarity">
    <text evidence="1">Belongs to the plant acyltransferase family.</text>
</comment>
<dbReference type="Gramene" id="ONK72084">
    <property type="protein sequence ID" value="ONK72084"/>
    <property type="gene ID" value="A4U43_C04F15520"/>
</dbReference>
<reference evidence="5" key="1">
    <citation type="journal article" date="2017" name="Nat. Commun.">
        <title>The asparagus genome sheds light on the origin and evolution of a young Y chromosome.</title>
        <authorList>
            <person name="Harkess A."/>
            <person name="Zhou J."/>
            <person name="Xu C."/>
            <person name="Bowers J.E."/>
            <person name="Van der Hulst R."/>
            <person name="Ayyampalayam S."/>
            <person name="Mercati F."/>
            <person name="Riccardi P."/>
            <person name="McKain M.R."/>
            <person name="Kakrana A."/>
            <person name="Tang H."/>
            <person name="Ray J."/>
            <person name="Groenendijk J."/>
            <person name="Arikit S."/>
            <person name="Mathioni S.M."/>
            <person name="Nakano M."/>
            <person name="Shan H."/>
            <person name="Telgmann-Rauber A."/>
            <person name="Kanno A."/>
            <person name="Yue Z."/>
            <person name="Chen H."/>
            <person name="Li W."/>
            <person name="Chen Y."/>
            <person name="Xu X."/>
            <person name="Zhang Y."/>
            <person name="Luo S."/>
            <person name="Chen H."/>
            <person name="Gao J."/>
            <person name="Mao Z."/>
            <person name="Pires J.C."/>
            <person name="Luo M."/>
            <person name="Kudrna D."/>
            <person name="Wing R.A."/>
            <person name="Meyers B.C."/>
            <person name="Yi K."/>
            <person name="Kong H."/>
            <person name="Lavrijsen P."/>
            <person name="Sunseri F."/>
            <person name="Falavigna A."/>
            <person name="Ye Y."/>
            <person name="Leebens-Mack J.H."/>
            <person name="Chen G."/>
        </authorList>
    </citation>
    <scope>NUCLEOTIDE SEQUENCE [LARGE SCALE GENOMIC DNA]</scope>
    <source>
        <strain evidence="5">cv. DH0086</strain>
    </source>
</reference>
<name>A0A5P1F1Q3_ASPOF</name>
<dbReference type="AlphaFoldDB" id="A0A5P1F1Q3"/>